<dbReference type="InterPro" id="IPR002347">
    <property type="entry name" value="SDR_fam"/>
</dbReference>
<dbReference type="FunFam" id="3.40.50.720:FF:000084">
    <property type="entry name" value="Short-chain dehydrogenase reductase"/>
    <property type="match status" value="1"/>
</dbReference>
<dbReference type="Pfam" id="PF13561">
    <property type="entry name" value="adh_short_C2"/>
    <property type="match status" value="1"/>
</dbReference>
<comment type="caution">
    <text evidence="3">The sequence shown here is derived from an EMBL/GenBank/DDBJ whole genome shotgun (WGS) entry which is preliminary data.</text>
</comment>
<dbReference type="PRINTS" id="PR00080">
    <property type="entry name" value="SDRFAMILY"/>
</dbReference>
<evidence type="ECO:0000313" key="3">
    <source>
        <dbReference type="EMBL" id="RKJ99338.1"/>
    </source>
</evidence>
<comment type="similarity">
    <text evidence="1">Belongs to the short-chain dehydrogenases/reductases (SDR) family.</text>
</comment>
<keyword evidence="2" id="KW-0560">Oxidoreductase</keyword>
<dbReference type="SUPFAM" id="SSF51735">
    <property type="entry name" value="NAD(P)-binding Rossmann-fold domains"/>
    <property type="match status" value="1"/>
</dbReference>
<dbReference type="CDD" id="cd05233">
    <property type="entry name" value="SDR_c"/>
    <property type="match status" value="1"/>
</dbReference>
<dbReference type="RefSeq" id="WP_094436119.1">
    <property type="nucleotide sequence ID" value="NZ_NKDB02000001.1"/>
</dbReference>
<evidence type="ECO:0000313" key="4">
    <source>
        <dbReference type="Proteomes" id="UP000216225"/>
    </source>
</evidence>
<dbReference type="PRINTS" id="PR00081">
    <property type="entry name" value="GDHRDH"/>
</dbReference>
<organism evidence="3 4">
    <name type="scientific">Alicycliphilus denitrificans</name>
    <dbReference type="NCBI Taxonomy" id="179636"/>
    <lineage>
        <taxon>Bacteria</taxon>
        <taxon>Pseudomonadati</taxon>
        <taxon>Pseudomonadota</taxon>
        <taxon>Betaproteobacteria</taxon>
        <taxon>Burkholderiales</taxon>
        <taxon>Comamonadaceae</taxon>
        <taxon>Alicycliphilus</taxon>
    </lineage>
</organism>
<dbReference type="InterPro" id="IPR036291">
    <property type="entry name" value="NAD(P)-bd_dom_sf"/>
</dbReference>
<dbReference type="AlphaFoldDB" id="A0A420KHD4"/>
<dbReference type="Gene3D" id="3.40.50.720">
    <property type="entry name" value="NAD(P)-binding Rossmann-like Domain"/>
    <property type="match status" value="1"/>
</dbReference>
<sequence>MTTTSQRLAGKVAIIVGAGQQPGETVGNGRAVAERFAEEGARLLLVDIQPDALKDTEDKLRSMGAQVASVLADITREDDCARTAAQCVATFGRIDVLHNNVGRSKGDKSTVELGADMWDEIMAMNLKGMFMTCKHVLPQMIAQKEGSIINISSTSSLSARPTVAYKTSKGAVNTFTQHLAYENAAHGVRANAILPGLIDTPMAIERRAQERGVSREIVRAEREAMVPMRRMGSAWDVAHAAVFLASDESRYVTGVLLPVDGGLVCKRG</sequence>
<proteinExistence type="inferred from homology"/>
<dbReference type="Proteomes" id="UP000216225">
    <property type="component" value="Unassembled WGS sequence"/>
</dbReference>
<evidence type="ECO:0000256" key="2">
    <source>
        <dbReference type="ARBA" id="ARBA00023002"/>
    </source>
</evidence>
<dbReference type="GO" id="GO:0016491">
    <property type="term" value="F:oxidoreductase activity"/>
    <property type="evidence" value="ECO:0007669"/>
    <property type="project" value="UniProtKB-KW"/>
</dbReference>
<dbReference type="PANTHER" id="PTHR24321:SF15">
    <property type="entry name" value="OXIDOREDUCTASE UCPA"/>
    <property type="match status" value="1"/>
</dbReference>
<dbReference type="PANTHER" id="PTHR24321">
    <property type="entry name" value="DEHYDROGENASES, SHORT CHAIN"/>
    <property type="match status" value="1"/>
</dbReference>
<protein>
    <submittedName>
        <fullName evidence="3">SDR family oxidoreductase</fullName>
    </submittedName>
</protein>
<dbReference type="EMBL" id="NKDB02000001">
    <property type="protein sequence ID" value="RKJ99338.1"/>
    <property type="molecule type" value="Genomic_DNA"/>
</dbReference>
<name>A0A420KHD4_9BURK</name>
<accession>A0A420KHD4</accession>
<reference evidence="3 4" key="1">
    <citation type="submission" date="2018-09" db="EMBL/GenBank/DDBJ databases">
        <title>Genome comparison of Alicycliphilus sp. BQ1, a polyurethanolytic bacterium, with its closest phylogenetic relatives Alicycliphilus denitrificans BC and K601, unable to attack polyurethane.</title>
        <authorList>
            <person name="Loza-Tavera H."/>
            <person name="Lozano L."/>
            <person name="Cevallos M."/>
            <person name="Maya-Lucas O."/>
            <person name="Garcia-Mena J."/>
            <person name="Hernandez J."/>
        </authorList>
    </citation>
    <scope>NUCLEOTIDE SEQUENCE [LARGE SCALE GENOMIC DNA]</scope>
    <source>
        <strain evidence="3 4">BQ1</strain>
    </source>
</reference>
<gene>
    <name evidence="3" type="ORF">CE154_006230</name>
</gene>
<evidence type="ECO:0000256" key="1">
    <source>
        <dbReference type="ARBA" id="ARBA00006484"/>
    </source>
</evidence>
<dbReference type="NCBIfam" id="NF005559">
    <property type="entry name" value="PRK07231.1"/>
    <property type="match status" value="1"/>
</dbReference>